<feature type="transmembrane region" description="Helical" evidence="2">
    <location>
        <begin position="97"/>
        <end position="116"/>
    </location>
</feature>
<reference evidence="3" key="1">
    <citation type="journal article" date="2020" name="Ecol. Evol.">
        <title>Genome structure and content of the rice root-knot nematode (Meloidogyne graminicola).</title>
        <authorList>
            <person name="Phan N.T."/>
            <person name="Danchin E.G.J."/>
            <person name="Klopp C."/>
            <person name="Perfus-Barbeoch L."/>
            <person name="Kozlowski D.K."/>
            <person name="Koutsovoulos G.D."/>
            <person name="Lopez-Roques C."/>
            <person name="Bouchez O."/>
            <person name="Zahm M."/>
            <person name="Besnard G."/>
            <person name="Bellafiore S."/>
        </authorList>
    </citation>
    <scope>NUCLEOTIDE SEQUENCE</scope>
    <source>
        <strain evidence="3">VN-18</strain>
    </source>
</reference>
<dbReference type="PANTHER" id="PTHR23128:SF132">
    <property type="entry name" value="SERPENTINE RECEPTOR, CLASS E (EPSILON)-RELATED"/>
    <property type="match status" value="1"/>
</dbReference>
<feature type="transmembrane region" description="Helical" evidence="2">
    <location>
        <begin position="136"/>
        <end position="155"/>
    </location>
</feature>
<comment type="similarity">
    <text evidence="1">Belongs to the nematode receptor-like protein sre family.</text>
</comment>
<organism evidence="3 4">
    <name type="scientific">Meloidogyne graminicola</name>
    <dbReference type="NCBI Taxonomy" id="189291"/>
    <lineage>
        <taxon>Eukaryota</taxon>
        <taxon>Metazoa</taxon>
        <taxon>Ecdysozoa</taxon>
        <taxon>Nematoda</taxon>
        <taxon>Chromadorea</taxon>
        <taxon>Rhabditida</taxon>
        <taxon>Tylenchina</taxon>
        <taxon>Tylenchomorpha</taxon>
        <taxon>Tylenchoidea</taxon>
        <taxon>Meloidogynidae</taxon>
        <taxon>Meloidogyninae</taxon>
        <taxon>Meloidogyne</taxon>
    </lineage>
</organism>
<dbReference type="GO" id="GO:0016020">
    <property type="term" value="C:membrane"/>
    <property type="evidence" value="ECO:0007669"/>
    <property type="project" value="InterPro"/>
</dbReference>
<gene>
    <name evidence="3" type="ORF">Mgra_00006963</name>
</gene>
<feature type="transmembrane region" description="Helical" evidence="2">
    <location>
        <begin position="187"/>
        <end position="213"/>
    </location>
</feature>
<feature type="transmembrane region" description="Helical" evidence="2">
    <location>
        <begin position="54"/>
        <end position="76"/>
    </location>
</feature>
<evidence type="ECO:0000256" key="2">
    <source>
        <dbReference type="SAM" id="Phobius"/>
    </source>
</evidence>
<name>A0A8S9ZKE5_9BILA</name>
<evidence type="ECO:0000313" key="4">
    <source>
        <dbReference type="Proteomes" id="UP000605970"/>
    </source>
</evidence>
<feature type="transmembrane region" description="Helical" evidence="2">
    <location>
        <begin position="21"/>
        <end position="48"/>
    </location>
</feature>
<dbReference type="InterPro" id="IPR004151">
    <property type="entry name" value="7TM_GPCR_serpentine_rcpt_Sre"/>
</dbReference>
<keyword evidence="4" id="KW-1185">Reference proteome</keyword>
<feature type="transmembrane region" description="Helical" evidence="2">
    <location>
        <begin position="219"/>
        <end position="241"/>
    </location>
</feature>
<dbReference type="OrthoDB" id="5877454at2759"/>
<protein>
    <submittedName>
        <fullName evidence="3">Uncharacterized protein</fullName>
    </submittedName>
</protein>
<keyword evidence="2" id="KW-1133">Transmembrane helix</keyword>
<dbReference type="GO" id="GO:0007606">
    <property type="term" value="P:sensory perception of chemical stimulus"/>
    <property type="evidence" value="ECO:0007669"/>
    <property type="project" value="InterPro"/>
</dbReference>
<dbReference type="Proteomes" id="UP000605970">
    <property type="component" value="Unassembled WGS sequence"/>
</dbReference>
<comment type="caution">
    <text evidence="3">The sequence shown here is derived from an EMBL/GenBank/DDBJ whole genome shotgun (WGS) entry which is preliminary data.</text>
</comment>
<dbReference type="PANTHER" id="PTHR23128">
    <property type="entry name" value="SERPENTINE RECEPTOR, CLASS E (EPSILON)-RELATED"/>
    <property type="match status" value="1"/>
</dbReference>
<evidence type="ECO:0000313" key="3">
    <source>
        <dbReference type="EMBL" id="KAF7633655.1"/>
    </source>
</evidence>
<dbReference type="EMBL" id="JABEBT010000072">
    <property type="protein sequence ID" value="KAF7633655.1"/>
    <property type="molecule type" value="Genomic_DNA"/>
</dbReference>
<keyword evidence="2" id="KW-0812">Transmembrane</keyword>
<dbReference type="AlphaFoldDB" id="A0A8S9ZKE5"/>
<evidence type="ECO:0000256" key="1">
    <source>
        <dbReference type="ARBA" id="ARBA00006803"/>
    </source>
</evidence>
<accession>A0A8S9ZKE5</accession>
<dbReference type="Pfam" id="PF03125">
    <property type="entry name" value="Sre"/>
    <property type="match status" value="1"/>
</dbReference>
<sequence length="308" mass="36246">MENNSLILNNTLLINSNITLIISYIFVLFELILLHPFVIIISNLNIYILLTTKVLHQNMSIILIVQSCSIIGFEIFRNIAIIEELIICDIYYPGSIIIQKFIFFFVLIRNMVGHILLIERLLGTFFYKCYENYKKIYFSISWISFIVILAIGIYNKNKYNECLPKGNNYSLSEKYQLSENIRTSKQLIPIFFCHFFNGCVVLLFGIFIFFELFNTQHLSILKIIATVISSFVDFIIEITVITHHPQLKKSFFQIISKLFLFKIITNNKIEQIELKQIDENKQRSYSINTIKFKGKSDHHFNMLKNAWQ</sequence>
<proteinExistence type="inferred from homology"/>
<keyword evidence="2" id="KW-0472">Membrane</keyword>